<accession>A0A6C0JIM0</accession>
<dbReference type="AlphaFoldDB" id="A0A6C0JIM0"/>
<dbReference type="EMBL" id="MN740402">
    <property type="protein sequence ID" value="QHU04636.1"/>
    <property type="molecule type" value="Genomic_DNA"/>
</dbReference>
<name>A0A6C0JIM0_9ZZZZ</name>
<proteinExistence type="predicted"/>
<feature type="region of interest" description="Disordered" evidence="1">
    <location>
        <begin position="1"/>
        <end position="20"/>
    </location>
</feature>
<organism evidence="2">
    <name type="scientific">viral metagenome</name>
    <dbReference type="NCBI Taxonomy" id="1070528"/>
    <lineage>
        <taxon>unclassified sequences</taxon>
        <taxon>metagenomes</taxon>
        <taxon>organismal metagenomes</taxon>
    </lineage>
</organism>
<sequence length="160" mass="18356">MSQQPQQARELTPAEVAAGEAHITETELKATEIQALVRNMDHSKKKWRHLRREEFMAKMEQENSVLYYNYPSLWQMHAEDRLDSTFFEMLAMKRKVEKGEITAEQASVVVGKKLYEKFIPQVTENAPPVPSMSYEQYYKQFGGASTRTAPASPSTSSEHP</sequence>
<evidence type="ECO:0000256" key="1">
    <source>
        <dbReference type="SAM" id="MobiDB-lite"/>
    </source>
</evidence>
<reference evidence="2" key="1">
    <citation type="journal article" date="2020" name="Nature">
        <title>Giant virus diversity and host interactions through global metagenomics.</title>
        <authorList>
            <person name="Schulz F."/>
            <person name="Roux S."/>
            <person name="Paez-Espino D."/>
            <person name="Jungbluth S."/>
            <person name="Walsh D.A."/>
            <person name="Denef V.J."/>
            <person name="McMahon K.D."/>
            <person name="Konstantinidis K.T."/>
            <person name="Eloe-Fadrosh E.A."/>
            <person name="Kyrpides N.C."/>
            <person name="Woyke T."/>
        </authorList>
    </citation>
    <scope>NUCLEOTIDE SEQUENCE</scope>
    <source>
        <strain evidence="2">GVMAG-M-3300027708-51</strain>
    </source>
</reference>
<evidence type="ECO:0000313" key="2">
    <source>
        <dbReference type="EMBL" id="QHU04636.1"/>
    </source>
</evidence>
<protein>
    <submittedName>
        <fullName evidence="2">Uncharacterized protein</fullName>
    </submittedName>
</protein>